<organism evidence="1 2">
    <name type="scientific">Vermiconidia calcicola</name>
    <dbReference type="NCBI Taxonomy" id="1690605"/>
    <lineage>
        <taxon>Eukaryota</taxon>
        <taxon>Fungi</taxon>
        <taxon>Dikarya</taxon>
        <taxon>Ascomycota</taxon>
        <taxon>Pezizomycotina</taxon>
        <taxon>Dothideomycetes</taxon>
        <taxon>Dothideomycetidae</taxon>
        <taxon>Mycosphaerellales</taxon>
        <taxon>Extremaceae</taxon>
        <taxon>Vermiconidia</taxon>
    </lineage>
</organism>
<evidence type="ECO:0000313" key="1">
    <source>
        <dbReference type="EMBL" id="KAK3720570.1"/>
    </source>
</evidence>
<accession>A0ACC3NQ41</accession>
<evidence type="ECO:0000313" key="2">
    <source>
        <dbReference type="Proteomes" id="UP001281147"/>
    </source>
</evidence>
<gene>
    <name evidence="1" type="ORF">LTR37_003619</name>
</gene>
<dbReference type="EMBL" id="JAUTXU010000021">
    <property type="protein sequence ID" value="KAK3720570.1"/>
    <property type="molecule type" value="Genomic_DNA"/>
</dbReference>
<proteinExistence type="predicted"/>
<comment type="caution">
    <text evidence="1">The sequence shown here is derived from an EMBL/GenBank/DDBJ whole genome shotgun (WGS) entry which is preliminary data.</text>
</comment>
<dbReference type="Proteomes" id="UP001281147">
    <property type="component" value="Unassembled WGS sequence"/>
</dbReference>
<keyword evidence="2" id="KW-1185">Reference proteome</keyword>
<name>A0ACC3NQ41_9PEZI</name>
<protein>
    <submittedName>
        <fullName evidence="1">Uncharacterized protein</fullName>
    </submittedName>
</protein>
<reference evidence="1" key="1">
    <citation type="submission" date="2023-07" db="EMBL/GenBank/DDBJ databases">
        <title>Black Yeasts Isolated from many extreme environments.</title>
        <authorList>
            <person name="Coleine C."/>
            <person name="Stajich J.E."/>
            <person name="Selbmann L."/>
        </authorList>
    </citation>
    <scope>NUCLEOTIDE SEQUENCE</scope>
    <source>
        <strain evidence="1">CCFEE 5714</strain>
    </source>
</reference>
<sequence>MPPHRNVPSNTPSMKPIKPERTLRSHEENQERAYIAASRRSDRSLEARVESARRASDIHKKRTGRALRVTEQDVMNEEMYEEEDDDIPWRYRSVTSHLPMEDGLLSRRIQSMLAVQLENQRLLGQAVNISQQHNPQFQNQAQFVSPGMMQMQIPQNGYQGSMLPPQQFNRTPSSYRQSPYPLPNNQQQMKPAYHQRSVTLANPQDVTAMQQQQYHHSSQSTPVQSATPDGRRMSLPPGMVPQMSQSLQGRSSQMSSKHTTPIPSRNGSTPTTPTYRQQLSASPEEKHSQHHQQRPISRVGSYDPRAMAPLTTSLPMESQQLLAGGDGYPMFDMTPQDGMMKPQQPFYSYNPNGHMKSRQSSYGGLNQTLLPTHIDTAISGTPNGTPISASSGPISSAHPDHGFGMFEGSMFGADMFSAGGSGFSSSQASPGVHENFNEPLFNDFLEQDMFGDFQAATSGYASG</sequence>